<comment type="catalytic activity">
    <reaction evidence="1">
        <text>a myo-inositol phosphate + H2O = myo-inositol + phosphate</text>
        <dbReference type="Rhea" id="RHEA:24056"/>
        <dbReference type="ChEBI" id="CHEBI:15377"/>
        <dbReference type="ChEBI" id="CHEBI:17268"/>
        <dbReference type="ChEBI" id="CHEBI:43474"/>
        <dbReference type="ChEBI" id="CHEBI:84139"/>
        <dbReference type="EC" id="3.1.3.25"/>
    </reaction>
</comment>
<dbReference type="SUPFAM" id="SSF56655">
    <property type="entry name" value="Carbohydrate phosphatase"/>
    <property type="match status" value="1"/>
</dbReference>
<dbReference type="EMBL" id="CAESAL010000012">
    <property type="protein sequence ID" value="CAB4335459.1"/>
    <property type="molecule type" value="Genomic_DNA"/>
</dbReference>
<keyword evidence="6" id="KW-0378">Hydrolase</keyword>
<dbReference type="GO" id="GO:0046854">
    <property type="term" value="P:phosphatidylinositol phosphate biosynthetic process"/>
    <property type="evidence" value="ECO:0007669"/>
    <property type="project" value="InterPro"/>
</dbReference>
<comment type="cofactor">
    <cofactor evidence="2">
        <name>Mg(2+)</name>
        <dbReference type="ChEBI" id="CHEBI:18420"/>
    </cofactor>
</comment>
<evidence type="ECO:0000256" key="5">
    <source>
        <dbReference type="ARBA" id="ARBA00022723"/>
    </source>
</evidence>
<dbReference type="Pfam" id="PF00459">
    <property type="entry name" value="Inositol_P"/>
    <property type="match status" value="1"/>
</dbReference>
<evidence type="ECO:0000256" key="7">
    <source>
        <dbReference type="ARBA" id="ARBA00022842"/>
    </source>
</evidence>
<organism evidence="8">
    <name type="scientific">freshwater metagenome</name>
    <dbReference type="NCBI Taxonomy" id="449393"/>
    <lineage>
        <taxon>unclassified sequences</taxon>
        <taxon>metagenomes</taxon>
        <taxon>ecological metagenomes</taxon>
    </lineage>
</organism>
<evidence type="ECO:0000256" key="3">
    <source>
        <dbReference type="ARBA" id="ARBA00009759"/>
    </source>
</evidence>
<dbReference type="InterPro" id="IPR020583">
    <property type="entry name" value="Inositol_monoP_metal-BS"/>
</dbReference>
<dbReference type="CDD" id="cd01639">
    <property type="entry name" value="IMPase"/>
    <property type="match status" value="1"/>
</dbReference>
<dbReference type="GO" id="GO:0007165">
    <property type="term" value="P:signal transduction"/>
    <property type="evidence" value="ECO:0007669"/>
    <property type="project" value="TreeGrafter"/>
</dbReference>
<dbReference type="Gene3D" id="3.40.190.80">
    <property type="match status" value="1"/>
</dbReference>
<dbReference type="InterPro" id="IPR033942">
    <property type="entry name" value="IMPase"/>
</dbReference>
<dbReference type="PRINTS" id="PR01959">
    <property type="entry name" value="SBIMPHPHTASE"/>
</dbReference>
<dbReference type="PANTHER" id="PTHR20854">
    <property type="entry name" value="INOSITOL MONOPHOSPHATASE"/>
    <property type="match status" value="1"/>
</dbReference>
<dbReference type="AlphaFoldDB" id="A0A6J5Z4S9"/>
<dbReference type="EC" id="3.1.3.25" evidence="4"/>
<evidence type="ECO:0000256" key="2">
    <source>
        <dbReference type="ARBA" id="ARBA00001946"/>
    </source>
</evidence>
<dbReference type="PRINTS" id="PR00377">
    <property type="entry name" value="IMPHPHTASES"/>
</dbReference>
<evidence type="ECO:0000256" key="6">
    <source>
        <dbReference type="ARBA" id="ARBA00022801"/>
    </source>
</evidence>
<dbReference type="FunFam" id="3.30.540.10:FF:000003">
    <property type="entry name" value="Inositol-1-monophosphatase"/>
    <property type="match status" value="1"/>
</dbReference>
<keyword evidence="7" id="KW-0460">Magnesium</keyword>
<comment type="similarity">
    <text evidence="3">Belongs to the inositol monophosphatase superfamily.</text>
</comment>
<reference evidence="8" key="1">
    <citation type="submission" date="2020-05" db="EMBL/GenBank/DDBJ databases">
        <authorList>
            <person name="Chiriac C."/>
            <person name="Salcher M."/>
            <person name="Ghai R."/>
            <person name="Kavagutti S V."/>
        </authorList>
    </citation>
    <scope>NUCLEOTIDE SEQUENCE</scope>
</reference>
<proteinExistence type="inferred from homology"/>
<evidence type="ECO:0000313" key="8">
    <source>
        <dbReference type="EMBL" id="CAB4335459.1"/>
    </source>
</evidence>
<dbReference type="GO" id="GO:0046872">
    <property type="term" value="F:metal ion binding"/>
    <property type="evidence" value="ECO:0007669"/>
    <property type="project" value="UniProtKB-KW"/>
</dbReference>
<dbReference type="PROSITE" id="PS00629">
    <property type="entry name" value="IMP_1"/>
    <property type="match status" value="1"/>
</dbReference>
<keyword evidence="5" id="KW-0479">Metal-binding</keyword>
<protein>
    <recommendedName>
        <fullName evidence="4">inositol-phosphate phosphatase</fullName>
        <ecNumber evidence="4">3.1.3.25</ecNumber>
    </recommendedName>
</protein>
<dbReference type="GO" id="GO:0006020">
    <property type="term" value="P:inositol metabolic process"/>
    <property type="evidence" value="ECO:0007669"/>
    <property type="project" value="TreeGrafter"/>
</dbReference>
<dbReference type="PROSITE" id="PS00630">
    <property type="entry name" value="IMP_2"/>
    <property type="match status" value="1"/>
</dbReference>
<dbReference type="GO" id="GO:0008934">
    <property type="term" value="F:inositol monophosphate 1-phosphatase activity"/>
    <property type="evidence" value="ECO:0007669"/>
    <property type="project" value="InterPro"/>
</dbReference>
<dbReference type="PANTHER" id="PTHR20854:SF4">
    <property type="entry name" value="INOSITOL-1-MONOPHOSPHATASE-RELATED"/>
    <property type="match status" value="1"/>
</dbReference>
<accession>A0A6J5Z4S9</accession>
<name>A0A6J5Z4S9_9ZZZZ</name>
<evidence type="ECO:0000256" key="1">
    <source>
        <dbReference type="ARBA" id="ARBA00001033"/>
    </source>
</evidence>
<gene>
    <name evidence="8" type="ORF">UFOPK3331_00544</name>
</gene>
<dbReference type="InterPro" id="IPR000760">
    <property type="entry name" value="Inositol_monophosphatase-like"/>
</dbReference>
<evidence type="ECO:0000256" key="4">
    <source>
        <dbReference type="ARBA" id="ARBA00013106"/>
    </source>
</evidence>
<dbReference type="InterPro" id="IPR022337">
    <property type="entry name" value="Inositol_monophosphatase_SuhB"/>
</dbReference>
<sequence length="266" mass="27918">MTPTDSATLLELATSVAAEAAALIVEGLLRERTTVDTKTTGTDMVTEMDRSSEALILGRLSEARPNDAILGEEGTDRSGSTGVRWIVDPIDGTTNYLYGHAGFAVSIAAEIDGTVAAGVVHDPLHGDVFTAIRDGGAFRNGQPIQASSETDLSRALVATGFSYEPDRRRRQAAVLGRLIANVRDIRRMGAASVDLCSVACGRVDAYYERGLQPWDHAAGALIATEAGAIVENLSGGGPEFEFCLAAPPALFNELKSLLIDADAANA</sequence>
<dbReference type="Gene3D" id="3.30.540.10">
    <property type="entry name" value="Fructose-1,6-Bisphosphatase, subunit A, domain 1"/>
    <property type="match status" value="1"/>
</dbReference>
<dbReference type="InterPro" id="IPR020550">
    <property type="entry name" value="Inositol_monophosphatase_CS"/>
</dbReference>